<sequence>MQLRGQQKRTFLPYERGIPPEALRLGNLYINPLEPTDGLASHRFEYRRDIIDQKGYEAHITQWTWREEKDQPFAIQFERSQGGSIGVGFTDWIGIRGERDKGTLVTLQGASGRRMKIRDPEEFLEEVMHQQGLEKRIRKHASITHKSKNGRHRWKAPELWMVTGVQYVTGGDLHFENHTSSKISGEAGGDLGLAVGAPPGVLKAKAEASREKSNGAQNDFSHEDERVWAAQFMPVKIEFGPQEDPELSNNGKEMHPKTILQFQLEDVPDLTPQGFRVSQEEQAEEPVSDPPELVGRITIRQPPAKPDGLNDANAKDPEGLIIDDMPYVAAIQTANWEMYDECSKYLTSAERSRNLLEREQNGGLTSEPVR</sequence>
<evidence type="ECO:0000313" key="3">
    <source>
        <dbReference type="Proteomes" id="UP000800094"/>
    </source>
</evidence>
<organism evidence="2 3">
    <name type="scientific">Trematosphaeria pertusa</name>
    <dbReference type="NCBI Taxonomy" id="390896"/>
    <lineage>
        <taxon>Eukaryota</taxon>
        <taxon>Fungi</taxon>
        <taxon>Dikarya</taxon>
        <taxon>Ascomycota</taxon>
        <taxon>Pezizomycotina</taxon>
        <taxon>Dothideomycetes</taxon>
        <taxon>Pleosporomycetidae</taxon>
        <taxon>Pleosporales</taxon>
        <taxon>Massarineae</taxon>
        <taxon>Trematosphaeriaceae</taxon>
        <taxon>Trematosphaeria</taxon>
    </lineage>
</organism>
<dbReference type="GeneID" id="54579860"/>
<evidence type="ECO:0000256" key="1">
    <source>
        <dbReference type="SAM" id="MobiDB-lite"/>
    </source>
</evidence>
<dbReference type="RefSeq" id="XP_033690282.1">
    <property type="nucleotide sequence ID" value="XM_033826530.1"/>
</dbReference>
<protein>
    <submittedName>
        <fullName evidence="2">Uncharacterized protein</fullName>
    </submittedName>
</protein>
<evidence type="ECO:0000313" key="2">
    <source>
        <dbReference type="EMBL" id="KAF2255278.1"/>
    </source>
</evidence>
<proteinExistence type="predicted"/>
<gene>
    <name evidence="2" type="ORF">BU26DRAFT_500871</name>
</gene>
<dbReference type="EMBL" id="ML987190">
    <property type="protein sequence ID" value="KAF2255278.1"/>
    <property type="molecule type" value="Genomic_DNA"/>
</dbReference>
<dbReference type="OrthoDB" id="4670414at2759"/>
<feature type="region of interest" description="Disordered" evidence="1">
    <location>
        <begin position="203"/>
        <end position="222"/>
    </location>
</feature>
<keyword evidence="3" id="KW-1185">Reference proteome</keyword>
<feature type="compositionally biased region" description="Basic and acidic residues" evidence="1">
    <location>
        <begin position="204"/>
        <end position="213"/>
    </location>
</feature>
<dbReference type="Proteomes" id="UP000800094">
    <property type="component" value="Unassembled WGS sequence"/>
</dbReference>
<reference evidence="2" key="1">
    <citation type="journal article" date="2020" name="Stud. Mycol.">
        <title>101 Dothideomycetes genomes: a test case for predicting lifestyles and emergence of pathogens.</title>
        <authorList>
            <person name="Haridas S."/>
            <person name="Albert R."/>
            <person name="Binder M."/>
            <person name="Bloem J."/>
            <person name="Labutti K."/>
            <person name="Salamov A."/>
            <person name="Andreopoulos B."/>
            <person name="Baker S."/>
            <person name="Barry K."/>
            <person name="Bills G."/>
            <person name="Bluhm B."/>
            <person name="Cannon C."/>
            <person name="Castanera R."/>
            <person name="Culley D."/>
            <person name="Daum C."/>
            <person name="Ezra D."/>
            <person name="Gonzalez J."/>
            <person name="Henrissat B."/>
            <person name="Kuo A."/>
            <person name="Liang C."/>
            <person name="Lipzen A."/>
            <person name="Lutzoni F."/>
            <person name="Magnuson J."/>
            <person name="Mondo S."/>
            <person name="Nolan M."/>
            <person name="Ohm R."/>
            <person name="Pangilinan J."/>
            <person name="Park H.-J."/>
            <person name="Ramirez L."/>
            <person name="Alfaro M."/>
            <person name="Sun H."/>
            <person name="Tritt A."/>
            <person name="Yoshinaga Y."/>
            <person name="Zwiers L.-H."/>
            <person name="Turgeon B."/>
            <person name="Goodwin S."/>
            <person name="Spatafora J."/>
            <person name="Crous P."/>
            <person name="Grigoriev I."/>
        </authorList>
    </citation>
    <scope>NUCLEOTIDE SEQUENCE</scope>
    <source>
        <strain evidence="2">CBS 122368</strain>
    </source>
</reference>
<name>A0A6A6IY90_9PLEO</name>
<dbReference type="AlphaFoldDB" id="A0A6A6IY90"/>
<accession>A0A6A6IY90</accession>